<dbReference type="PROSITE" id="PS51918">
    <property type="entry name" value="RADICAL_SAM"/>
    <property type="match status" value="1"/>
</dbReference>
<dbReference type="InterPro" id="IPR007197">
    <property type="entry name" value="rSAM"/>
</dbReference>
<dbReference type="Pfam" id="PF13186">
    <property type="entry name" value="SPASM"/>
    <property type="match status" value="1"/>
</dbReference>
<dbReference type="SFLD" id="SFLDG01386">
    <property type="entry name" value="main_SPASM_domain-containing"/>
    <property type="match status" value="1"/>
</dbReference>
<evidence type="ECO:0000313" key="7">
    <source>
        <dbReference type="Proteomes" id="UP000461768"/>
    </source>
</evidence>
<reference evidence="6 7" key="2">
    <citation type="submission" date="2020-02" db="EMBL/GenBank/DDBJ databases">
        <title>Candidatus Galacturonibacter soehngenii shows hetero-acetogenic catabolism of galacturonic acid but lacks a canonical carbon monoxide dehydrogenase/acetyl-CoA synthase complex.</title>
        <authorList>
            <person name="Diender M."/>
            <person name="Stouten G.R."/>
            <person name="Petersen J.F."/>
            <person name="Nielsen P.H."/>
            <person name="Dueholm M.S."/>
            <person name="Pronk J.T."/>
            <person name="Van Loosdrecht M.C.M."/>
        </authorList>
    </citation>
    <scope>NUCLEOTIDE SEQUENCE [LARGE SCALE GENOMIC DNA]</scope>
    <source>
        <strain evidence="6">GalUA</strain>
    </source>
</reference>
<dbReference type="Pfam" id="PF04055">
    <property type="entry name" value="Radical_SAM"/>
    <property type="match status" value="1"/>
</dbReference>
<keyword evidence="7" id="KW-1185">Reference proteome</keyword>
<dbReference type="InterPro" id="IPR013785">
    <property type="entry name" value="Aldolase_TIM"/>
</dbReference>
<dbReference type="SUPFAM" id="SSF102114">
    <property type="entry name" value="Radical SAM enzymes"/>
    <property type="match status" value="1"/>
</dbReference>
<accession>A0A7V7QNA5</accession>
<dbReference type="NCBIfam" id="TIGR04085">
    <property type="entry name" value="rSAM_more_4Fe4S"/>
    <property type="match status" value="1"/>
</dbReference>
<reference evidence="6 7" key="1">
    <citation type="submission" date="2019-09" db="EMBL/GenBank/DDBJ databases">
        <authorList>
            <person name="Valk L.C."/>
        </authorList>
    </citation>
    <scope>NUCLEOTIDE SEQUENCE [LARGE SCALE GENOMIC DNA]</scope>
    <source>
        <strain evidence="6">GalUA</strain>
    </source>
</reference>
<dbReference type="InterPro" id="IPR050377">
    <property type="entry name" value="Radical_SAM_PqqE_MftC-like"/>
</dbReference>
<dbReference type="CDD" id="cd01335">
    <property type="entry name" value="Radical_SAM"/>
    <property type="match status" value="1"/>
</dbReference>
<dbReference type="PANTHER" id="PTHR11228">
    <property type="entry name" value="RADICAL SAM DOMAIN PROTEIN"/>
    <property type="match status" value="1"/>
</dbReference>
<name>A0A7V7QNA5_9FIRM</name>
<comment type="caution">
    <text evidence="6">The sequence shown here is derived from an EMBL/GenBank/DDBJ whole genome shotgun (WGS) entry which is preliminary data.</text>
</comment>
<evidence type="ECO:0000256" key="3">
    <source>
        <dbReference type="ARBA" id="ARBA00023004"/>
    </source>
</evidence>
<proteinExistence type="predicted"/>
<keyword evidence="3" id="KW-0408">Iron</keyword>
<dbReference type="InterPro" id="IPR023885">
    <property type="entry name" value="4Fe4S-binding_SPASM_dom"/>
</dbReference>
<evidence type="ECO:0000313" key="6">
    <source>
        <dbReference type="EMBL" id="KAB1440471.1"/>
    </source>
</evidence>
<dbReference type="SFLD" id="SFLDS00029">
    <property type="entry name" value="Radical_SAM"/>
    <property type="match status" value="1"/>
</dbReference>
<dbReference type="GO" id="GO:0003824">
    <property type="term" value="F:catalytic activity"/>
    <property type="evidence" value="ECO:0007669"/>
    <property type="project" value="InterPro"/>
</dbReference>
<evidence type="ECO:0000256" key="1">
    <source>
        <dbReference type="ARBA" id="ARBA00022691"/>
    </source>
</evidence>
<dbReference type="SFLD" id="SFLDG01067">
    <property type="entry name" value="SPASM/twitch_domain_containing"/>
    <property type="match status" value="1"/>
</dbReference>
<keyword evidence="1" id="KW-0949">S-adenosyl-L-methionine</keyword>
<dbReference type="Gene3D" id="3.20.20.70">
    <property type="entry name" value="Aldolase class I"/>
    <property type="match status" value="1"/>
</dbReference>
<gene>
    <name evidence="6" type="ORF">F7O84_01150</name>
</gene>
<dbReference type="Proteomes" id="UP000461768">
    <property type="component" value="Unassembled WGS sequence"/>
</dbReference>
<evidence type="ECO:0000256" key="2">
    <source>
        <dbReference type="ARBA" id="ARBA00022723"/>
    </source>
</evidence>
<dbReference type="EMBL" id="WAGX01000003">
    <property type="protein sequence ID" value="KAB1440471.1"/>
    <property type="molecule type" value="Genomic_DNA"/>
</dbReference>
<dbReference type="OrthoDB" id="1854625at2"/>
<evidence type="ECO:0000256" key="4">
    <source>
        <dbReference type="ARBA" id="ARBA00023014"/>
    </source>
</evidence>
<protein>
    <submittedName>
        <fullName evidence="6">Radical SAM protein</fullName>
    </submittedName>
</protein>
<dbReference type="GO" id="GO:0051536">
    <property type="term" value="F:iron-sulfur cluster binding"/>
    <property type="evidence" value="ECO:0007669"/>
    <property type="project" value="UniProtKB-KW"/>
</dbReference>
<keyword evidence="4" id="KW-0411">Iron-sulfur</keyword>
<dbReference type="PANTHER" id="PTHR11228:SF7">
    <property type="entry name" value="PQQA PEPTIDE CYCLASE"/>
    <property type="match status" value="1"/>
</dbReference>
<dbReference type="RefSeq" id="WP_151140946.1">
    <property type="nucleotide sequence ID" value="NZ_WAGX01000003.1"/>
</dbReference>
<evidence type="ECO:0000259" key="5">
    <source>
        <dbReference type="PROSITE" id="PS51918"/>
    </source>
</evidence>
<organism evidence="6 7">
    <name type="scientific">Candidatus Galacturonatibacter soehngenii</name>
    <dbReference type="NCBI Taxonomy" id="2307010"/>
    <lineage>
        <taxon>Bacteria</taxon>
        <taxon>Bacillati</taxon>
        <taxon>Bacillota</taxon>
        <taxon>Clostridia</taxon>
        <taxon>Lachnospirales</taxon>
        <taxon>Lachnospiraceae</taxon>
        <taxon>Candidatus Galacturonatibacter</taxon>
    </lineage>
</organism>
<sequence length="420" mass="47729">MQKKKNYYLSENIKLLKIHSIWILSNFDNQSVIGLDEQGVTFWKQLENGNVNKKDIDNNEELYNALFELGFLTQNKSNINKRELRITSAYVHLLNRCNLNCVGCYSMNDERNIESDASADKWKLAFERLALAGVKSVVISGGEPLLRKDIIEILQYAKTVAKIENLSLITNGTVDFPFEKLKGYVDAIAVSVDGYSKMSPTFIRDEGIFEKIIKTVSLIRDIGIEVCIVPTLHKKNYNTMKLYDKLAEELQVAISFSIFSVPNNEVFREYILDDVALCKMAQDIVTLNAEVEDITTAGEGICAMKSCGLGQDMISIDSKGNIYPCHILHDENLLLGNIFDNPLKAENFNQTVLNMCRQANVDNIKGCKICEYKYICGGGCRGRAYLQKKNLLEKDSYCKLFYKFHEFEMQTIQQGLINEK</sequence>
<dbReference type="AlphaFoldDB" id="A0A7V7QNA5"/>
<keyword evidence="2" id="KW-0479">Metal-binding</keyword>
<feature type="domain" description="Radical SAM core" evidence="5">
    <location>
        <begin position="83"/>
        <end position="297"/>
    </location>
</feature>
<dbReference type="InterPro" id="IPR058240">
    <property type="entry name" value="rSAM_sf"/>
</dbReference>
<dbReference type="GO" id="GO:0046872">
    <property type="term" value="F:metal ion binding"/>
    <property type="evidence" value="ECO:0007669"/>
    <property type="project" value="UniProtKB-KW"/>
</dbReference>